<proteinExistence type="predicted"/>
<dbReference type="GO" id="GO:0032049">
    <property type="term" value="P:cardiolipin biosynthetic process"/>
    <property type="evidence" value="ECO:0007669"/>
    <property type="project" value="UniProtKB-ARBA"/>
</dbReference>
<dbReference type="EMBL" id="JAJPPU010000002">
    <property type="protein sequence ID" value="MCD8473226.1"/>
    <property type="molecule type" value="Genomic_DNA"/>
</dbReference>
<dbReference type="AlphaFoldDB" id="Z9JGQ6"/>
<feature type="domain" description="PLD phosphodiesterase" evidence="1">
    <location>
        <begin position="495"/>
        <end position="522"/>
    </location>
</feature>
<dbReference type="CDD" id="cd09111">
    <property type="entry name" value="PLDc_ymdC_like_1"/>
    <property type="match status" value="1"/>
</dbReference>
<dbReference type="EMBL" id="JDSQ01000018">
    <property type="protein sequence ID" value="EWS77550.1"/>
    <property type="molecule type" value="Genomic_DNA"/>
</dbReference>
<dbReference type="GO" id="GO:0030572">
    <property type="term" value="F:phosphatidyltransferase activity"/>
    <property type="evidence" value="ECO:0007669"/>
    <property type="project" value="UniProtKB-ARBA"/>
</dbReference>
<gene>
    <name evidence="2" type="ORF">AF72_10330</name>
    <name evidence="3" type="ORF">LPH55_07100</name>
</gene>
<evidence type="ECO:0000313" key="3">
    <source>
        <dbReference type="EMBL" id="MCD8473226.1"/>
    </source>
</evidence>
<dbReference type="PANTHER" id="PTHR21248:SF12">
    <property type="entry name" value="CARDIOLIPIN SYNTHASE C"/>
    <property type="match status" value="1"/>
</dbReference>
<evidence type="ECO:0000313" key="2">
    <source>
        <dbReference type="EMBL" id="EWS77550.1"/>
    </source>
</evidence>
<name>Z9JGQ6_9GAMM</name>
<dbReference type="Proteomes" id="UP001430701">
    <property type="component" value="Unassembled WGS sequence"/>
</dbReference>
<dbReference type="OrthoDB" id="9814092at2"/>
<dbReference type="InterPro" id="IPR001736">
    <property type="entry name" value="PLipase_D/transphosphatidylase"/>
</dbReference>
<dbReference type="SMART" id="SM00155">
    <property type="entry name" value="PLDc"/>
    <property type="match status" value="2"/>
</dbReference>
<dbReference type="SUPFAM" id="SSF56024">
    <property type="entry name" value="Phospholipase D/nuclease"/>
    <property type="match status" value="2"/>
</dbReference>
<dbReference type="PANTHER" id="PTHR21248">
    <property type="entry name" value="CARDIOLIPIN SYNTHASE"/>
    <property type="match status" value="1"/>
</dbReference>
<keyword evidence="5" id="KW-1185">Reference proteome</keyword>
<evidence type="ECO:0000259" key="1">
    <source>
        <dbReference type="PROSITE" id="PS50035"/>
    </source>
</evidence>
<feature type="domain" description="PLD phosphodiesterase" evidence="1">
    <location>
        <begin position="186"/>
        <end position="213"/>
    </location>
</feature>
<dbReference type="STRING" id="1444770.AF72_10330"/>
<dbReference type="eggNOG" id="COG1502">
    <property type="taxonomic scope" value="Bacteria"/>
</dbReference>
<dbReference type="Gene3D" id="3.30.870.10">
    <property type="entry name" value="Endonuclease Chain A"/>
    <property type="match status" value="2"/>
</dbReference>
<dbReference type="Proteomes" id="UP000020406">
    <property type="component" value="Unassembled WGS sequence"/>
</dbReference>
<dbReference type="KEGG" id="xtw:AB672_02340"/>
<evidence type="ECO:0000313" key="4">
    <source>
        <dbReference type="Proteomes" id="UP000020406"/>
    </source>
</evidence>
<dbReference type="Pfam" id="PF13091">
    <property type="entry name" value="PLDc_2"/>
    <property type="match status" value="2"/>
</dbReference>
<accession>Z9JGQ6</accession>
<protein>
    <submittedName>
        <fullName evidence="2">Cardiolipin synthase</fullName>
    </submittedName>
    <submittedName>
        <fullName evidence="3">Phospholipase D family protein</fullName>
    </submittedName>
</protein>
<evidence type="ECO:0000313" key="5">
    <source>
        <dbReference type="Proteomes" id="UP001430701"/>
    </source>
</evidence>
<reference evidence="2 4" key="1">
    <citation type="journal article" date="2014" name="Genome Announc.">
        <title>Draft Genome Sequence of Xylella fastidiosa Pear Leaf Scorch Strain in Taiwan.</title>
        <authorList>
            <person name="Su C.C."/>
            <person name="Deng W.L."/>
            <person name="Jan F.J."/>
            <person name="Chang C.J."/>
            <person name="Huang H."/>
            <person name="Chen J."/>
        </authorList>
    </citation>
    <scope>NUCLEOTIDE SEQUENCE [LARGE SCALE GENOMIC DNA]</scope>
    <source>
        <strain evidence="2 4">PLS229</strain>
    </source>
</reference>
<organism evidence="2 4">
    <name type="scientific">Xylella taiwanensis</name>
    <dbReference type="NCBI Taxonomy" id="1444770"/>
    <lineage>
        <taxon>Bacteria</taxon>
        <taxon>Pseudomonadati</taxon>
        <taxon>Pseudomonadota</taxon>
        <taxon>Gammaproteobacteria</taxon>
        <taxon>Lysobacterales</taxon>
        <taxon>Lysobacteraceae</taxon>
        <taxon>Xylella</taxon>
    </lineage>
</organism>
<dbReference type="CDD" id="cd09113">
    <property type="entry name" value="PLDc_ymdC_like_2"/>
    <property type="match status" value="1"/>
</dbReference>
<dbReference type="InterPro" id="IPR025202">
    <property type="entry name" value="PLD-like_dom"/>
</dbReference>
<sequence length="650" mass="73211">MSMLIRLLLLAGILLNIGCVSLSHAQLDHAALVAVAARPATLDCRRPDHCALNSPLYALGRQALSESTPAVPLHYVTILDKGEDALIARVNLIRSATRSIDVQTYIFDKDDSARLIMDELLAASRRGVRVRLLIDQLSAISDLNILGALAGAHANFQLRIYNPAFGKAKLNYGDYVASVLCCFRRFNQRMHNKLLVIDEMIGVVGGRNYQDDYYDWDLEYNFRDRDVLVAGPAVLQMAVNFDAFWAAERSVPVERLSDVGRLLLREGVPTLPSTVFRREQRVQRINAEANDPDYIKRTFVDAALPVNKVQYVADLPQKHRYEQSANVVSIAPRLDSLISDARHEVILQTPYLVLSRPARNIFRRLNRTQDKPRVVVATNSLASTDNPIVYAMSYKYKRRNLRELGFDIYEYKPFPEDPPIDPTDVVPTEVSSLEYPQTHDDQDPASAVKVSGDVVNDRQSLPLENGGQVDQRLLRTETRRPYKVNKPLPVTRLGARMGLHAKSLVVDLKVGVIGTHNFDPRSEIYNTEAVVVIEDPAFARMLASSIERDIAPGNSWAVAPRKKLPWVYRFNYSVGKLSEALPVLDLWPWRYATNYEFKPGPDCPIPLPRRDPYFMQCYEPVGDFPEVNVGPKWLLVRMLTAFGAGLVPIL</sequence>
<reference evidence="3" key="2">
    <citation type="submission" date="2021-11" db="EMBL/GenBank/DDBJ databases">
        <title>Genome sequence of Xylella taiwanensis PLS432.</title>
        <authorList>
            <person name="Weng L.-W."/>
            <person name="Su C.-C."/>
            <person name="Tsai C.-W."/>
            <person name="Kuo C.-H."/>
        </authorList>
    </citation>
    <scope>NUCLEOTIDE SEQUENCE</scope>
    <source>
        <strain evidence="3">PLS432</strain>
    </source>
</reference>
<dbReference type="PROSITE" id="PS50035">
    <property type="entry name" value="PLD"/>
    <property type="match status" value="2"/>
</dbReference>
<dbReference type="PATRIC" id="fig|1444770.3.peg.2448"/>
<comment type="caution">
    <text evidence="2">The sequence shown here is derived from an EMBL/GenBank/DDBJ whole genome shotgun (WGS) entry which is preliminary data.</text>
</comment>